<dbReference type="Proteomes" id="UP001519307">
    <property type="component" value="Unassembled WGS sequence"/>
</dbReference>
<organism evidence="2 3">
    <name type="scientific">Clostridium algifaecis</name>
    <dbReference type="NCBI Taxonomy" id="1472040"/>
    <lineage>
        <taxon>Bacteria</taxon>
        <taxon>Bacillati</taxon>
        <taxon>Bacillota</taxon>
        <taxon>Clostridia</taxon>
        <taxon>Eubacteriales</taxon>
        <taxon>Clostridiaceae</taxon>
        <taxon>Clostridium</taxon>
    </lineage>
</organism>
<evidence type="ECO:0000313" key="2">
    <source>
        <dbReference type="EMBL" id="MBP2032845.1"/>
    </source>
</evidence>
<dbReference type="RefSeq" id="WP_209702001.1">
    <property type="nucleotide sequence ID" value="NZ_JAGGLM010000007.1"/>
</dbReference>
<dbReference type="EMBL" id="JAGGLM010000007">
    <property type="protein sequence ID" value="MBP2032845.1"/>
    <property type="molecule type" value="Genomic_DNA"/>
</dbReference>
<accession>A0ABS4KS27</accession>
<proteinExistence type="predicted"/>
<evidence type="ECO:0008006" key="4">
    <source>
        <dbReference type="Google" id="ProtNLM"/>
    </source>
</evidence>
<evidence type="ECO:0000313" key="3">
    <source>
        <dbReference type="Proteomes" id="UP001519307"/>
    </source>
</evidence>
<gene>
    <name evidence="2" type="ORF">J2Z42_001519</name>
</gene>
<protein>
    <recommendedName>
        <fullName evidence="4">DUF4367 domain-containing protein</fullName>
    </recommendedName>
</protein>
<keyword evidence="3" id="KW-1185">Reference proteome</keyword>
<feature type="compositionally biased region" description="Polar residues" evidence="1">
    <location>
        <begin position="150"/>
        <end position="164"/>
    </location>
</feature>
<evidence type="ECO:0000256" key="1">
    <source>
        <dbReference type="SAM" id="MobiDB-lite"/>
    </source>
</evidence>
<feature type="region of interest" description="Disordered" evidence="1">
    <location>
        <begin position="119"/>
        <end position="164"/>
    </location>
</feature>
<sequence length="299" mass="34616">MSKKYKEEMNKIAMNEEMKKRILNNVLNKNSQTKRKKYYLRKIYMQIAAACFLVVICFSAAKNFMQQNRNLPKQISQNAYDKNKDSRCKELNKNHYNKENNNSVEKHENLERHSIAYINSPKNKLQENNTQANNTKASDNIKNNEDRTQNKVTPNYNSQNNFNGSSMSFEECPIKEYKTIEEAEEAAKFKINIIKVLPDKFSIDNICVISGKAIRIEYNNGKDIINFIAGKSSDNISGDYSKYEFEKSLKLNDKYIKVKGHTDGKVNFALWKIGDISYSLLSSNGIEEDIISKMIKDSF</sequence>
<comment type="caution">
    <text evidence="2">The sequence shown here is derived from an EMBL/GenBank/DDBJ whole genome shotgun (WGS) entry which is preliminary data.</text>
</comment>
<feature type="compositionally biased region" description="Polar residues" evidence="1">
    <location>
        <begin position="120"/>
        <end position="141"/>
    </location>
</feature>
<reference evidence="2 3" key="1">
    <citation type="submission" date="2021-03" db="EMBL/GenBank/DDBJ databases">
        <title>Genomic Encyclopedia of Type Strains, Phase IV (KMG-IV): sequencing the most valuable type-strain genomes for metagenomic binning, comparative biology and taxonomic classification.</title>
        <authorList>
            <person name="Goeker M."/>
        </authorList>
    </citation>
    <scope>NUCLEOTIDE SEQUENCE [LARGE SCALE GENOMIC DNA]</scope>
    <source>
        <strain evidence="2 3">DSM 28783</strain>
    </source>
</reference>
<name>A0ABS4KS27_9CLOT</name>